<dbReference type="AlphaFoldDB" id="A0A6V7NJH9"/>
<feature type="region of interest" description="Disordered" evidence="1">
    <location>
        <begin position="1"/>
        <end position="116"/>
    </location>
</feature>
<name>A0A6V7NJH9_ANACO</name>
<organism evidence="2">
    <name type="scientific">Ananas comosus var. bracteatus</name>
    <name type="common">red pineapple</name>
    <dbReference type="NCBI Taxonomy" id="296719"/>
    <lineage>
        <taxon>Eukaryota</taxon>
        <taxon>Viridiplantae</taxon>
        <taxon>Streptophyta</taxon>
        <taxon>Embryophyta</taxon>
        <taxon>Tracheophyta</taxon>
        <taxon>Spermatophyta</taxon>
        <taxon>Magnoliopsida</taxon>
        <taxon>Liliopsida</taxon>
        <taxon>Poales</taxon>
        <taxon>Bromeliaceae</taxon>
        <taxon>Bromelioideae</taxon>
        <taxon>Ananas</taxon>
    </lineage>
</organism>
<sequence length="135" mass="14422">MVLQGLQASSSPSPSSPSLSLSLSRVSPSTKHPVHCPGLGSFRTEGPVSPTWDRSLSLPRKSIVREPVSPRENALGDRSHLPGTGCLADSRNTAPRGPVSPIRERSPKVGIPSTTFHQVWKTSESISNTRTSQFA</sequence>
<feature type="compositionally biased region" description="Low complexity" evidence="1">
    <location>
        <begin position="9"/>
        <end position="29"/>
    </location>
</feature>
<reference evidence="2" key="1">
    <citation type="submission" date="2020-07" db="EMBL/GenBank/DDBJ databases">
        <authorList>
            <person name="Lin J."/>
        </authorList>
    </citation>
    <scope>NUCLEOTIDE SEQUENCE</scope>
</reference>
<dbReference type="EMBL" id="LR862139">
    <property type="protein sequence ID" value="CAD1818534.1"/>
    <property type="molecule type" value="Genomic_DNA"/>
</dbReference>
<gene>
    <name evidence="2" type="ORF">CB5_LOCUS1745</name>
</gene>
<accession>A0A6V7NJH9</accession>
<evidence type="ECO:0000256" key="1">
    <source>
        <dbReference type="SAM" id="MobiDB-lite"/>
    </source>
</evidence>
<protein>
    <submittedName>
        <fullName evidence="2">Uncharacterized protein</fullName>
    </submittedName>
</protein>
<evidence type="ECO:0000313" key="2">
    <source>
        <dbReference type="EMBL" id="CAD1818534.1"/>
    </source>
</evidence>
<proteinExistence type="predicted"/>